<proteinExistence type="predicted"/>
<reference evidence="1" key="1">
    <citation type="submission" date="2020-05" db="EMBL/GenBank/DDBJ databases">
        <authorList>
            <person name="Chiriac C."/>
            <person name="Salcher M."/>
            <person name="Ghai R."/>
            <person name="Kavagutti S V."/>
        </authorList>
    </citation>
    <scope>NUCLEOTIDE SEQUENCE</scope>
</reference>
<accession>A0A6J7WKT6</accession>
<evidence type="ECO:0000313" key="1">
    <source>
        <dbReference type="EMBL" id="CAB5218420.1"/>
    </source>
</evidence>
<name>A0A6J7WKT6_9CAUD</name>
<protein>
    <submittedName>
        <fullName evidence="1">Uncharacterized protein</fullName>
    </submittedName>
</protein>
<organism evidence="1">
    <name type="scientific">uncultured Caudovirales phage</name>
    <dbReference type="NCBI Taxonomy" id="2100421"/>
    <lineage>
        <taxon>Viruses</taxon>
        <taxon>Duplodnaviria</taxon>
        <taxon>Heunggongvirae</taxon>
        <taxon>Uroviricota</taxon>
        <taxon>Caudoviricetes</taxon>
        <taxon>Peduoviridae</taxon>
        <taxon>Maltschvirus</taxon>
        <taxon>Maltschvirus maltsch</taxon>
    </lineage>
</organism>
<gene>
    <name evidence="1" type="ORF">UFOVP212_30</name>
</gene>
<dbReference type="EMBL" id="LR798265">
    <property type="protein sequence ID" value="CAB5218420.1"/>
    <property type="molecule type" value="Genomic_DNA"/>
</dbReference>
<sequence length="95" mass="11445">MEAIYDLQVEVTQIIIKKNNLLNRRDINFFKRTVFISKIQSVSEENYLVENNYTKCSAIHLIDEGWIKIREPYKEIATLHSEWFYENVKKMQDSE</sequence>